<organism evidence="2 3">
    <name type="scientific">Ilyodon furcidens</name>
    <name type="common">goldbreast splitfin</name>
    <dbReference type="NCBI Taxonomy" id="33524"/>
    <lineage>
        <taxon>Eukaryota</taxon>
        <taxon>Metazoa</taxon>
        <taxon>Chordata</taxon>
        <taxon>Craniata</taxon>
        <taxon>Vertebrata</taxon>
        <taxon>Euteleostomi</taxon>
        <taxon>Actinopterygii</taxon>
        <taxon>Neopterygii</taxon>
        <taxon>Teleostei</taxon>
        <taxon>Neoteleostei</taxon>
        <taxon>Acanthomorphata</taxon>
        <taxon>Ovalentaria</taxon>
        <taxon>Atherinomorphae</taxon>
        <taxon>Cyprinodontiformes</taxon>
        <taxon>Goodeidae</taxon>
        <taxon>Ilyodon</taxon>
    </lineage>
</organism>
<keyword evidence="3" id="KW-1185">Reference proteome</keyword>
<evidence type="ECO:0000313" key="2">
    <source>
        <dbReference type="EMBL" id="MEQ2235753.1"/>
    </source>
</evidence>
<feature type="compositionally biased region" description="Polar residues" evidence="1">
    <location>
        <begin position="52"/>
        <end position="66"/>
    </location>
</feature>
<evidence type="ECO:0000313" key="3">
    <source>
        <dbReference type="Proteomes" id="UP001482620"/>
    </source>
</evidence>
<protein>
    <submittedName>
        <fullName evidence="2">Uncharacterized protein</fullName>
    </submittedName>
</protein>
<dbReference type="Proteomes" id="UP001482620">
    <property type="component" value="Unassembled WGS sequence"/>
</dbReference>
<feature type="region of interest" description="Disordered" evidence="1">
    <location>
        <begin position="99"/>
        <end position="288"/>
    </location>
</feature>
<feature type="non-terminal residue" evidence="2">
    <location>
        <position position="349"/>
    </location>
</feature>
<dbReference type="EMBL" id="JAHRIQ010046654">
    <property type="protein sequence ID" value="MEQ2235753.1"/>
    <property type="molecule type" value="Genomic_DNA"/>
</dbReference>
<evidence type="ECO:0000256" key="1">
    <source>
        <dbReference type="SAM" id="MobiDB-lite"/>
    </source>
</evidence>
<feature type="compositionally biased region" description="Basic and acidic residues" evidence="1">
    <location>
        <begin position="203"/>
        <end position="232"/>
    </location>
</feature>
<accession>A0ABV0TV50</accession>
<reference evidence="2 3" key="1">
    <citation type="submission" date="2021-06" db="EMBL/GenBank/DDBJ databases">
        <authorList>
            <person name="Palmer J.M."/>
        </authorList>
    </citation>
    <scope>NUCLEOTIDE SEQUENCE [LARGE SCALE GENOMIC DNA]</scope>
    <source>
        <strain evidence="3">if_2019</strain>
        <tissue evidence="2">Muscle</tissue>
    </source>
</reference>
<proteinExistence type="predicted"/>
<feature type="compositionally biased region" description="Basic and acidic residues" evidence="1">
    <location>
        <begin position="104"/>
        <end position="116"/>
    </location>
</feature>
<feature type="region of interest" description="Disordered" evidence="1">
    <location>
        <begin position="46"/>
        <end position="66"/>
    </location>
</feature>
<sequence length="349" mass="37799">MALSIYCTSITVFFVLIKLANYRLHLMFDEGEAVVRSSLSDLSKAQEKKSNASDSCQPPSIRRSSTLPDSVAMTTLARKRPSPVIQVTVKQTETDSGLIGVDYSKSEEGKSAEGDGHLSLGQGETAAEEHNMEGGPLPNPELSPDDLSSPNPEQDAPLLRAQQRSPSRPEREQAEVTETGPAVGEGRDVQKSLMGKGGDQSEEERSLEKDLKQDTREEKESEYKEAADRETVDEGLPASMGREDGSEEGSEGPKENSDANNNSLETPKDDLDVFIDTPESPAQVPLEEEEAYCSDEIEVVLVDNSSPGLGSAHLDDSDTVKIIITMSCDPQMAAQLEESVKQSLLENAQ</sequence>
<comment type="caution">
    <text evidence="2">The sequence shown here is derived from an EMBL/GenBank/DDBJ whole genome shotgun (WGS) entry which is preliminary data.</text>
</comment>
<name>A0ABV0TV50_9TELE</name>
<gene>
    <name evidence="2" type="ORF">ILYODFUR_005409</name>
</gene>